<accession>A0A8S5S422</accession>
<evidence type="ECO:0000313" key="1">
    <source>
        <dbReference type="EMBL" id="DAF45686.1"/>
    </source>
</evidence>
<name>A0A8S5S422_9CAUD</name>
<evidence type="ECO:0008006" key="2">
    <source>
        <dbReference type="Google" id="ProtNLM"/>
    </source>
</evidence>
<dbReference type="EMBL" id="BK032517">
    <property type="protein sequence ID" value="DAF45686.1"/>
    <property type="molecule type" value="Genomic_DNA"/>
</dbReference>
<protein>
    <recommendedName>
        <fullName evidence="2">Tail assembly chaperone</fullName>
    </recommendedName>
</protein>
<sequence>MSLYKQFKTDKHLENEGIELEYGVASNGKPIVITIARAGGANSKFQKLMALKVKPYKRQIDNGTMDEETGERIAREVYAEAIVLDWQNVEFPILDNEGNPTDETEFLPYTPANCVRLFTDLPDLYADIREQASSASLFREHLLEEDVKN</sequence>
<organism evidence="1">
    <name type="scientific">Siphoviridae sp. ctJ7x27</name>
    <dbReference type="NCBI Taxonomy" id="2827835"/>
    <lineage>
        <taxon>Viruses</taxon>
        <taxon>Duplodnaviria</taxon>
        <taxon>Heunggongvirae</taxon>
        <taxon>Uroviricota</taxon>
        <taxon>Caudoviricetes</taxon>
    </lineage>
</organism>
<reference evidence="1" key="1">
    <citation type="journal article" date="2021" name="Proc. Natl. Acad. Sci. U.S.A.">
        <title>A Catalog of Tens of Thousands of Viruses from Human Metagenomes Reveals Hidden Associations with Chronic Diseases.</title>
        <authorList>
            <person name="Tisza M.J."/>
            <person name="Buck C.B."/>
        </authorList>
    </citation>
    <scope>NUCLEOTIDE SEQUENCE</scope>
    <source>
        <strain evidence="1">CtJ7x27</strain>
    </source>
</reference>
<proteinExistence type="predicted"/>